<evidence type="ECO:0000313" key="2">
    <source>
        <dbReference type="Proteomes" id="UP000828390"/>
    </source>
</evidence>
<reference evidence="1" key="1">
    <citation type="journal article" date="2019" name="bioRxiv">
        <title>The Genome of the Zebra Mussel, Dreissena polymorpha: A Resource for Invasive Species Research.</title>
        <authorList>
            <person name="McCartney M.A."/>
            <person name="Auch B."/>
            <person name="Kono T."/>
            <person name="Mallez S."/>
            <person name="Zhang Y."/>
            <person name="Obille A."/>
            <person name="Becker A."/>
            <person name="Abrahante J.E."/>
            <person name="Garbe J."/>
            <person name="Badalamenti J.P."/>
            <person name="Herman A."/>
            <person name="Mangelson H."/>
            <person name="Liachko I."/>
            <person name="Sullivan S."/>
            <person name="Sone E.D."/>
            <person name="Koren S."/>
            <person name="Silverstein K.A.T."/>
            <person name="Beckman K.B."/>
            <person name="Gohl D.M."/>
        </authorList>
    </citation>
    <scope>NUCLEOTIDE SEQUENCE</scope>
    <source>
        <strain evidence="1">Duluth1</strain>
        <tissue evidence="1">Whole animal</tissue>
    </source>
</reference>
<dbReference type="AlphaFoldDB" id="A0A9D3YK09"/>
<sequence>MELSLEDKIKLIKESEILPEPTLWMLLKESEILSEPTLWMLLKESEILPEPTLWMLLKESEILPEPTLWMLLGKYGVRKSTIGIIVRKKYMYIAHWENNSSHNKSPFNN</sequence>
<keyword evidence="2" id="KW-1185">Reference proteome</keyword>
<accession>A0A9D3YK09</accession>
<name>A0A9D3YK09_DREPO</name>
<protein>
    <submittedName>
        <fullName evidence="1">Uncharacterized protein</fullName>
    </submittedName>
</protein>
<dbReference type="Proteomes" id="UP000828390">
    <property type="component" value="Unassembled WGS sequence"/>
</dbReference>
<evidence type="ECO:0000313" key="1">
    <source>
        <dbReference type="EMBL" id="KAH3701406.1"/>
    </source>
</evidence>
<gene>
    <name evidence="1" type="ORF">DPMN_076392</name>
</gene>
<proteinExistence type="predicted"/>
<dbReference type="EMBL" id="JAIWYP010000015">
    <property type="protein sequence ID" value="KAH3701406.1"/>
    <property type="molecule type" value="Genomic_DNA"/>
</dbReference>
<reference evidence="1" key="2">
    <citation type="submission" date="2020-11" db="EMBL/GenBank/DDBJ databases">
        <authorList>
            <person name="McCartney M.A."/>
            <person name="Auch B."/>
            <person name="Kono T."/>
            <person name="Mallez S."/>
            <person name="Becker A."/>
            <person name="Gohl D.M."/>
            <person name="Silverstein K.A.T."/>
            <person name="Koren S."/>
            <person name="Bechman K.B."/>
            <person name="Herman A."/>
            <person name="Abrahante J.E."/>
            <person name="Garbe J."/>
        </authorList>
    </citation>
    <scope>NUCLEOTIDE SEQUENCE</scope>
    <source>
        <strain evidence="1">Duluth1</strain>
        <tissue evidence="1">Whole animal</tissue>
    </source>
</reference>
<organism evidence="1 2">
    <name type="scientific">Dreissena polymorpha</name>
    <name type="common">Zebra mussel</name>
    <name type="synonym">Mytilus polymorpha</name>
    <dbReference type="NCBI Taxonomy" id="45954"/>
    <lineage>
        <taxon>Eukaryota</taxon>
        <taxon>Metazoa</taxon>
        <taxon>Spiralia</taxon>
        <taxon>Lophotrochozoa</taxon>
        <taxon>Mollusca</taxon>
        <taxon>Bivalvia</taxon>
        <taxon>Autobranchia</taxon>
        <taxon>Heteroconchia</taxon>
        <taxon>Euheterodonta</taxon>
        <taxon>Imparidentia</taxon>
        <taxon>Neoheterodontei</taxon>
        <taxon>Myida</taxon>
        <taxon>Dreissenoidea</taxon>
        <taxon>Dreissenidae</taxon>
        <taxon>Dreissena</taxon>
    </lineage>
</organism>
<comment type="caution">
    <text evidence="1">The sequence shown here is derived from an EMBL/GenBank/DDBJ whole genome shotgun (WGS) entry which is preliminary data.</text>
</comment>